<keyword evidence="2 8" id="KW-0378">Hydrolase</keyword>
<dbReference type="AlphaFoldDB" id="A0A0E3ZKM9"/>
<dbReference type="InterPro" id="IPR004550">
    <property type="entry name" value="AsnASE_II"/>
</dbReference>
<dbReference type="SUPFAM" id="SSF53774">
    <property type="entry name" value="Glutaminase/Asparaginase"/>
    <property type="match status" value="1"/>
</dbReference>
<dbReference type="InterPro" id="IPR027473">
    <property type="entry name" value="L-asparaginase_C"/>
</dbReference>
<evidence type="ECO:0000259" key="7">
    <source>
        <dbReference type="Pfam" id="PF17763"/>
    </source>
</evidence>
<dbReference type="PROSITE" id="PS51732">
    <property type="entry name" value="ASN_GLN_ASE_3"/>
    <property type="match status" value="1"/>
</dbReference>
<dbReference type="SMART" id="SM00870">
    <property type="entry name" value="Asparaginase"/>
    <property type="match status" value="1"/>
</dbReference>
<dbReference type="STRING" id="1835254.CL55_00015040"/>
<dbReference type="Pfam" id="PF00710">
    <property type="entry name" value="Asparaginase"/>
    <property type="match status" value="1"/>
</dbReference>
<reference evidence="8 9" key="1">
    <citation type="submission" date="2014-03" db="EMBL/GenBank/DDBJ databases">
        <title>Genome of Polynucleobacter strain MWH-MoK4.</title>
        <authorList>
            <person name="Hahn M.W."/>
        </authorList>
    </citation>
    <scope>NUCLEOTIDE SEQUENCE [LARGE SCALE GENOMIC DNA]</scope>
    <source>
        <strain evidence="8 9">MWH-MoK4</strain>
    </source>
</reference>
<dbReference type="RefSeq" id="WP_046330544.1">
    <property type="nucleotide sequence ID" value="NZ_CP007501.1"/>
</dbReference>
<feature type="active site" description="O-isoaspartyl threonine intermediate" evidence="3">
    <location>
        <position position="22"/>
    </location>
</feature>
<accession>A0A0E3ZKM9</accession>
<dbReference type="InterPro" id="IPR037152">
    <property type="entry name" value="L-asparaginase_N_sf"/>
</dbReference>
<dbReference type="InterPro" id="IPR027474">
    <property type="entry name" value="L-asparaginase_N"/>
</dbReference>
<dbReference type="InterPro" id="IPR036152">
    <property type="entry name" value="Asp/glu_Ase-like_sf"/>
</dbReference>
<dbReference type="InterPro" id="IPR040919">
    <property type="entry name" value="Asparaginase_C"/>
</dbReference>
<evidence type="ECO:0000256" key="5">
    <source>
        <dbReference type="PROSITE-ProRule" id="PRU10100"/>
    </source>
</evidence>
<evidence type="ECO:0000313" key="8">
    <source>
        <dbReference type="EMBL" id="AKD25837.1"/>
    </source>
</evidence>
<dbReference type="PANTHER" id="PTHR11707">
    <property type="entry name" value="L-ASPARAGINASE"/>
    <property type="match status" value="1"/>
</dbReference>
<dbReference type="Proteomes" id="UP000061135">
    <property type="component" value="Chromosome"/>
</dbReference>
<organism evidence="8 9">
    <name type="scientific">Polynucleobacter duraquae</name>
    <dbReference type="NCBI Taxonomy" id="1835254"/>
    <lineage>
        <taxon>Bacteria</taxon>
        <taxon>Pseudomonadati</taxon>
        <taxon>Pseudomonadota</taxon>
        <taxon>Betaproteobacteria</taxon>
        <taxon>Burkholderiales</taxon>
        <taxon>Burkholderiaceae</taxon>
        <taxon>Polynucleobacter</taxon>
    </lineage>
</organism>
<keyword evidence="9" id="KW-1185">Reference proteome</keyword>
<dbReference type="Gene3D" id="3.40.50.40">
    <property type="match status" value="1"/>
</dbReference>
<evidence type="ECO:0000256" key="2">
    <source>
        <dbReference type="ARBA" id="ARBA00022801"/>
    </source>
</evidence>
<protein>
    <submittedName>
        <fullName evidence="8">L-asparaginase/archaeal Glu-tRNAGln amidotransferase subunit D</fullName>
        <ecNumber evidence="8">3.5.1.1</ecNumber>
    </submittedName>
</protein>
<dbReference type="PRINTS" id="PR00139">
    <property type="entry name" value="ASNGLNASE"/>
</dbReference>
<dbReference type="InterPro" id="IPR006034">
    <property type="entry name" value="Asparaginase/glutaminase-like"/>
</dbReference>
<evidence type="ECO:0000313" key="9">
    <source>
        <dbReference type="Proteomes" id="UP000061135"/>
    </source>
</evidence>
<dbReference type="KEGG" id="pdq:CL55_00015040"/>
<dbReference type="PROSITE" id="PS00917">
    <property type="entry name" value="ASN_GLN_ASE_2"/>
    <property type="match status" value="1"/>
</dbReference>
<feature type="binding site" evidence="4">
    <location>
        <position position="71"/>
    </location>
    <ligand>
        <name>substrate</name>
    </ligand>
</feature>
<dbReference type="PATRIC" id="fig|576611.7.peg.1530"/>
<name>A0A0E3ZKM9_9BURK</name>
<dbReference type="GO" id="GO:0006528">
    <property type="term" value="P:asparagine metabolic process"/>
    <property type="evidence" value="ECO:0007669"/>
    <property type="project" value="InterPro"/>
</dbReference>
<comment type="similarity">
    <text evidence="1">Belongs to the asparaginase 1 family.</text>
</comment>
<dbReference type="PANTHER" id="PTHR11707:SF28">
    <property type="entry name" value="60 KDA LYSOPHOSPHOLIPASE"/>
    <property type="match status" value="1"/>
</dbReference>
<dbReference type="PIRSF" id="PIRSF001220">
    <property type="entry name" value="L-ASNase_gatD"/>
    <property type="match status" value="1"/>
</dbReference>
<dbReference type="GO" id="GO:0004067">
    <property type="term" value="F:asparaginase activity"/>
    <property type="evidence" value="ECO:0007669"/>
    <property type="project" value="UniProtKB-UniRule"/>
</dbReference>
<evidence type="ECO:0000256" key="3">
    <source>
        <dbReference type="PIRSR" id="PIRSR001220-1"/>
    </source>
</evidence>
<evidence type="ECO:0000256" key="1">
    <source>
        <dbReference type="ARBA" id="ARBA00010518"/>
    </source>
</evidence>
<dbReference type="EMBL" id="CP007501">
    <property type="protein sequence ID" value="AKD25837.1"/>
    <property type="molecule type" value="Genomic_DNA"/>
</dbReference>
<dbReference type="InterPro" id="IPR027475">
    <property type="entry name" value="Asparaginase/glutaminase_AS2"/>
</dbReference>
<gene>
    <name evidence="8" type="ORF">CL55_00015040</name>
</gene>
<dbReference type="OrthoDB" id="9788068at2"/>
<dbReference type="Pfam" id="PF17763">
    <property type="entry name" value="Asparaginase_C"/>
    <property type="match status" value="1"/>
</dbReference>
<feature type="active site" evidence="5">
    <location>
        <position position="104"/>
    </location>
</feature>
<dbReference type="HOGENOM" id="CLU_019134_1_2_4"/>
<feature type="domain" description="L-asparaginase N-terminal" evidence="6">
    <location>
        <begin position="13"/>
        <end position="191"/>
    </location>
</feature>
<dbReference type="Gene3D" id="3.40.50.1170">
    <property type="entry name" value="L-asparaginase, N-terminal domain"/>
    <property type="match status" value="1"/>
</dbReference>
<sequence>MSSKSNISANTPHILILGMGGTIAGLAPNPEDSPLQYEAGLVGVDALVAQIQSVVPVGVNLVSRQLANINSRNLTEAHLTNLGLAVKEALLDAAVKGIVITHGTDTIEETGLFLQATCGKLAHTQSKRVILTGAMLPSNVPGADGPSNLLDALRWASTPIDNCPGGVYAVMDGRGCMAMDLAKRHATALNAPLQNAPSSSVGLINPSWLSGVKAVQATWNEDLPIPQEGEWPWVEILTSHAGARPETVAHWLSSAVQGFVLAGSGHGGFHDGWIEPLDRAMLQGIALARTTRTGAGATLRNIPELDKLGCCASGSLTAPRARIALQLALNAAKQANKAGKPLTWQDFFARMADLPEIK</sequence>
<evidence type="ECO:0000256" key="4">
    <source>
        <dbReference type="PIRSR" id="PIRSR001220-2"/>
    </source>
</evidence>
<dbReference type="EC" id="3.5.1.1" evidence="8"/>
<feature type="binding site" evidence="4">
    <location>
        <begin position="104"/>
        <end position="105"/>
    </location>
    <ligand>
        <name>substrate</name>
    </ligand>
</feature>
<dbReference type="CDD" id="cd08964">
    <property type="entry name" value="L-asparaginase_II"/>
    <property type="match status" value="1"/>
</dbReference>
<feature type="domain" description="Asparaginase/glutaminase C-terminal" evidence="7">
    <location>
        <begin position="234"/>
        <end position="336"/>
    </location>
</feature>
<evidence type="ECO:0000259" key="6">
    <source>
        <dbReference type="Pfam" id="PF00710"/>
    </source>
</evidence>
<proteinExistence type="inferred from homology"/>
<dbReference type="PIRSF" id="PIRSF500176">
    <property type="entry name" value="L_ASNase"/>
    <property type="match status" value="1"/>
</dbReference>